<dbReference type="Gene3D" id="1.10.443.10">
    <property type="entry name" value="Intergrase catalytic core"/>
    <property type="match status" value="1"/>
</dbReference>
<evidence type="ECO:0000259" key="7">
    <source>
        <dbReference type="PROSITE" id="PS51900"/>
    </source>
</evidence>
<dbReference type="InterPro" id="IPR010998">
    <property type="entry name" value="Integrase_recombinase_N"/>
</dbReference>
<keyword evidence="2" id="KW-0229">DNA integration</keyword>
<dbReference type="EMBL" id="DRXE01000077">
    <property type="protein sequence ID" value="HHM67507.1"/>
    <property type="molecule type" value="Genomic_DNA"/>
</dbReference>
<evidence type="ECO:0000256" key="3">
    <source>
        <dbReference type="ARBA" id="ARBA00023125"/>
    </source>
</evidence>
<dbReference type="GO" id="GO:0003677">
    <property type="term" value="F:DNA binding"/>
    <property type="evidence" value="ECO:0007669"/>
    <property type="project" value="UniProtKB-UniRule"/>
</dbReference>
<dbReference type="InterPro" id="IPR013762">
    <property type="entry name" value="Integrase-like_cat_sf"/>
</dbReference>
<dbReference type="PROSITE" id="PS51900">
    <property type="entry name" value="CB"/>
    <property type="match status" value="1"/>
</dbReference>
<organism evidence="8">
    <name type="scientific">Thermus caliditerrae</name>
    <dbReference type="NCBI Taxonomy" id="1330700"/>
    <lineage>
        <taxon>Bacteria</taxon>
        <taxon>Thermotogati</taxon>
        <taxon>Deinococcota</taxon>
        <taxon>Deinococci</taxon>
        <taxon>Thermales</taxon>
        <taxon>Thermaceae</taxon>
        <taxon>Thermus</taxon>
    </lineage>
</organism>
<dbReference type="InterPro" id="IPR044068">
    <property type="entry name" value="CB"/>
</dbReference>
<dbReference type="Pfam" id="PF22022">
    <property type="entry name" value="Phage_int_M"/>
    <property type="match status" value="1"/>
</dbReference>
<dbReference type="Gene3D" id="1.10.150.130">
    <property type="match status" value="1"/>
</dbReference>
<name>A0A7C5VF04_9DEIN</name>
<dbReference type="GO" id="GO:0015074">
    <property type="term" value="P:DNA integration"/>
    <property type="evidence" value="ECO:0007669"/>
    <property type="project" value="UniProtKB-KW"/>
</dbReference>
<evidence type="ECO:0000256" key="4">
    <source>
        <dbReference type="ARBA" id="ARBA00023172"/>
    </source>
</evidence>
<reference evidence="8" key="1">
    <citation type="journal article" date="2020" name="mSystems">
        <title>Genome- and Community-Level Interaction Insights into Carbon Utilization and Element Cycling Functions of Hydrothermarchaeota in Hydrothermal Sediment.</title>
        <authorList>
            <person name="Zhou Z."/>
            <person name="Liu Y."/>
            <person name="Xu W."/>
            <person name="Pan J."/>
            <person name="Luo Z.H."/>
            <person name="Li M."/>
        </authorList>
    </citation>
    <scope>NUCLEOTIDE SEQUENCE [LARGE SCALE GENOMIC DNA]</scope>
    <source>
        <strain evidence="8">SpSt-1071</strain>
    </source>
</reference>
<keyword evidence="3 5" id="KW-0238">DNA-binding</keyword>
<feature type="domain" description="Core-binding (CB)" evidence="7">
    <location>
        <begin position="64"/>
        <end position="145"/>
    </location>
</feature>
<dbReference type="PANTHER" id="PTHR30629:SF2">
    <property type="entry name" value="PROPHAGE INTEGRASE INTS-RELATED"/>
    <property type="match status" value="1"/>
</dbReference>
<evidence type="ECO:0000313" key="8">
    <source>
        <dbReference type="EMBL" id="HHM67507.1"/>
    </source>
</evidence>
<evidence type="ECO:0000259" key="6">
    <source>
        <dbReference type="PROSITE" id="PS51898"/>
    </source>
</evidence>
<evidence type="ECO:0000256" key="2">
    <source>
        <dbReference type="ARBA" id="ARBA00022908"/>
    </source>
</evidence>
<dbReference type="Pfam" id="PF00589">
    <property type="entry name" value="Phage_integrase"/>
    <property type="match status" value="1"/>
</dbReference>
<proteinExistence type="inferred from homology"/>
<evidence type="ECO:0000256" key="5">
    <source>
        <dbReference type="PROSITE-ProRule" id="PRU01248"/>
    </source>
</evidence>
<comment type="similarity">
    <text evidence="1">Belongs to the 'phage' integrase family.</text>
</comment>
<protein>
    <submittedName>
        <fullName evidence="8">Site-specific integrase</fullName>
    </submittedName>
</protein>
<dbReference type="SUPFAM" id="SSF56349">
    <property type="entry name" value="DNA breaking-rejoining enzymes"/>
    <property type="match status" value="1"/>
</dbReference>
<dbReference type="GO" id="GO:0006310">
    <property type="term" value="P:DNA recombination"/>
    <property type="evidence" value="ECO:0007669"/>
    <property type="project" value="UniProtKB-KW"/>
</dbReference>
<accession>A0A7C5VF04</accession>
<dbReference type="AlphaFoldDB" id="A0A7C5VF04"/>
<dbReference type="InterPro" id="IPR011010">
    <property type="entry name" value="DNA_brk_join_enz"/>
</dbReference>
<dbReference type="PANTHER" id="PTHR30629">
    <property type="entry name" value="PROPHAGE INTEGRASE"/>
    <property type="match status" value="1"/>
</dbReference>
<gene>
    <name evidence="8" type="ORF">ENM28_02075</name>
</gene>
<feature type="domain" description="Tyr recombinase" evidence="6">
    <location>
        <begin position="167"/>
        <end position="367"/>
    </location>
</feature>
<comment type="caution">
    <text evidence="8">The sequence shown here is derived from an EMBL/GenBank/DDBJ whole genome shotgun (WGS) entry which is preliminary data.</text>
</comment>
<dbReference type="InterPro" id="IPR050808">
    <property type="entry name" value="Phage_Integrase"/>
</dbReference>
<evidence type="ECO:0000256" key="1">
    <source>
        <dbReference type="ARBA" id="ARBA00008857"/>
    </source>
</evidence>
<dbReference type="CDD" id="cd01189">
    <property type="entry name" value="INT_ICEBs1_C_like"/>
    <property type="match status" value="1"/>
</dbReference>
<dbReference type="InterPro" id="IPR053876">
    <property type="entry name" value="Phage_int_M"/>
</dbReference>
<dbReference type="InterPro" id="IPR002104">
    <property type="entry name" value="Integrase_catalytic"/>
</dbReference>
<keyword evidence="4" id="KW-0233">DNA recombination</keyword>
<sequence>MPRRGLRCRKHRSGLWEVRPYIRYPDGRKVRQSFYGRTCEEALKKAQEAVVKARMGLLPMRDSRTFQGFAEEWLERKAGGLSAKTLANYRRELGYWFPYLGPMRLQEVKPLDIRRALDELTKQGIGPRSLKKALEHLRAVFKEALALEIVHRDPTAAIRLNLPSRPKAGRALEPEEAEALLRAFDAWPTWEVGMALRLCLALGLREGEALGLKWGDVDLEGGTLTIRRAWTALGGKGLLTEPKTASSRRTLPVPAATLERLKARWEYLLSLGGTPLELKEAWVFPGRDPSRPLNPHSLAHALRKITARLGIPHLRVHDLRHSYGSFLLANGAPLELVSERMGHANPSITLNVYRHLLGHERQAWVVDPEDLLSRPRPKA</sequence>
<dbReference type="PROSITE" id="PS51898">
    <property type="entry name" value="TYR_RECOMBINASE"/>
    <property type="match status" value="1"/>
</dbReference>